<organism evidence="2 3">
    <name type="scientific">Pseudonocardia eucalypti</name>
    <dbReference type="NCBI Taxonomy" id="648755"/>
    <lineage>
        <taxon>Bacteria</taxon>
        <taxon>Bacillati</taxon>
        <taxon>Actinomycetota</taxon>
        <taxon>Actinomycetes</taxon>
        <taxon>Pseudonocardiales</taxon>
        <taxon>Pseudonocardiaceae</taxon>
        <taxon>Pseudonocardia</taxon>
    </lineage>
</organism>
<keyword evidence="1" id="KW-0812">Transmembrane</keyword>
<reference evidence="3" key="1">
    <citation type="journal article" date="2019" name="Int. J. Syst. Evol. Microbiol.">
        <title>The Global Catalogue of Microorganisms (GCM) 10K type strain sequencing project: providing services to taxonomists for standard genome sequencing and annotation.</title>
        <authorList>
            <consortium name="The Broad Institute Genomics Platform"/>
            <consortium name="The Broad Institute Genome Sequencing Center for Infectious Disease"/>
            <person name="Wu L."/>
            <person name="Ma J."/>
        </authorList>
    </citation>
    <scope>NUCLEOTIDE SEQUENCE [LARGE SCALE GENOMIC DNA]</scope>
    <source>
        <strain evidence="3">JCM 18303</strain>
    </source>
</reference>
<feature type="transmembrane region" description="Helical" evidence="1">
    <location>
        <begin position="94"/>
        <end position="115"/>
    </location>
</feature>
<dbReference type="EMBL" id="BAABJP010000005">
    <property type="protein sequence ID" value="GAA5149841.1"/>
    <property type="molecule type" value="Genomic_DNA"/>
</dbReference>
<feature type="transmembrane region" description="Helical" evidence="1">
    <location>
        <begin position="135"/>
        <end position="154"/>
    </location>
</feature>
<keyword evidence="1" id="KW-0472">Membrane</keyword>
<keyword evidence="1" id="KW-1133">Transmembrane helix</keyword>
<accession>A0ABP9PRN6</accession>
<dbReference type="RefSeq" id="WP_185060960.1">
    <property type="nucleotide sequence ID" value="NZ_BAABJP010000005.1"/>
</dbReference>
<protein>
    <submittedName>
        <fullName evidence="2">Uncharacterized protein</fullName>
    </submittedName>
</protein>
<proteinExistence type="predicted"/>
<evidence type="ECO:0000256" key="1">
    <source>
        <dbReference type="SAM" id="Phobius"/>
    </source>
</evidence>
<dbReference type="Proteomes" id="UP001428817">
    <property type="component" value="Unassembled WGS sequence"/>
</dbReference>
<sequence length="195" mass="20316">MDTARPAAPISTTALSAIGILRQAITRDLVDGDTGAAMWLIVAVGALLVAVAAVLLGYVIRLAILAVLFVAGPLVLACYALPGAERAAAWWWRALAAVLVGQVGQALCLAIALRIFFSAGGIPDPASPINDPSMFVFAALGVIWLMGWLPFWMLRQGKPGGGNGLLGWFIASKTLGALGGRASNDPRGWPFRPSL</sequence>
<gene>
    <name evidence="2" type="ORF">GCM10023321_14300</name>
</gene>
<feature type="transmembrane region" description="Helical" evidence="1">
    <location>
        <begin position="62"/>
        <end position="82"/>
    </location>
</feature>
<feature type="transmembrane region" description="Helical" evidence="1">
    <location>
        <begin position="37"/>
        <end position="56"/>
    </location>
</feature>
<evidence type="ECO:0000313" key="2">
    <source>
        <dbReference type="EMBL" id="GAA5149841.1"/>
    </source>
</evidence>
<evidence type="ECO:0000313" key="3">
    <source>
        <dbReference type="Proteomes" id="UP001428817"/>
    </source>
</evidence>
<name>A0ABP9PRN6_9PSEU</name>
<keyword evidence="3" id="KW-1185">Reference proteome</keyword>
<comment type="caution">
    <text evidence="2">The sequence shown here is derived from an EMBL/GenBank/DDBJ whole genome shotgun (WGS) entry which is preliminary data.</text>
</comment>